<dbReference type="GO" id="GO:0010181">
    <property type="term" value="F:FMN binding"/>
    <property type="evidence" value="ECO:0007669"/>
    <property type="project" value="InterPro"/>
</dbReference>
<dbReference type="SUPFAM" id="SSF50475">
    <property type="entry name" value="FMN-binding split barrel"/>
    <property type="match status" value="1"/>
</dbReference>
<dbReference type="InterPro" id="IPR050268">
    <property type="entry name" value="NADH-dep_flavin_reductase"/>
</dbReference>
<accession>A0A1N6TEB2</accession>
<dbReference type="Pfam" id="PF01613">
    <property type="entry name" value="Flavin_Reduct"/>
    <property type="match status" value="1"/>
</dbReference>
<evidence type="ECO:0000313" key="4">
    <source>
        <dbReference type="Proteomes" id="UP000186895"/>
    </source>
</evidence>
<protein>
    <submittedName>
        <fullName evidence="3">NADH-FMN oxidoreductase RutF, flavin reductase (DIM6/NTAB) family</fullName>
    </submittedName>
</protein>
<evidence type="ECO:0000259" key="2">
    <source>
        <dbReference type="SMART" id="SM00903"/>
    </source>
</evidence>
<dbReference type="InterPro" id="IPR002563">
    <property type="entry name" value="Flavin_Rdtase-like_dom"/>
</dbReference>
<keyword evidence="4" id="KW-1185">Reference proteome</keyword>
<dbReference type="SMART" id="SM00903">
    <property type="entry name" value="Flavin_Reduct"/>
    <property type="match status" value="1"/>
</dbReference>
<keyword evidence="1" id="KW-0560">Oxidoreductase</keyword>
<dbReference type="InterPro" id="IPR012349">
    <property type="entry name" value="Split_barrel_FMN-bd"/>
</dbReference>
<dbReference type="Proteomes" id="UP000186895">
    <property type="component" value="Unassembled WGS sequence"/>
</dbReference>
<dbReference type="AlphaFoldDB" id="A0A1N6TEB2"/>
<dbReference type="GO" id="GO:0042602">
    <property type="term" value="F:riboflavin reductase (NADPH) activity"/>
    <property type="evidence" value="ECO:0007669"/>
    <property type="project" value="TreeGrafter"/>
</dbReference>
<name>A0A1N6TEB2_9GAMM</name>
<proteinExistence type="predicted"/>
<dbReference type="Gene3D" id="3.90.79.10">
    <property type="entry name" value="Nucleoside Triphosphate Pyrophosphohydrolase"/>
    <property type="match status" value="1"/>
</dbReference>
<feature type="domain" description="Flavin reductase like" evidence="2">
    <location>
        <begin position="13"/>
        <end position="156"/>
    </location>
</feature>
<reference evidence="4" key="1">
    <citation type="submission" date="2017-01" db="EMBL/GenBank/DDBJ databases">
        <authorList>
            <person name="Varghese N."/>
            <person name="Submissions S."/>
        </authorList>
    </citation>
    <scope>NUCLEOTIDE SEQUENCE [LARGE SCALE GENOMIC DNA]</scope>
    <source>
        <strain evidence="4">DSM 7027</strain>
    </source>
</reference>
<organism evidence="3 4">
    <name type="scientific">Marinobacterium stanieri</name>
    <dbReference type="NCBI Taxonomy" id="49186"/>
    <lineage>
        <taxon>Bacteria</taxon>
        <taxon>Pseudomonadati</taxon>
        <taxon>Pseudomonadota</taxon>
        <taxon>Gammaproteobacteria</taxon>
        <taxon>Oceanospirillales</taxon>
        <taxon>Oceanospirillaceae</taxon>
        <taxon>Marinobacterium</taxon>
    </lineage>
</organism>
<dbReference type="RefSeq" id="WP_083703064.1">
    <property type="nucleotide sequence ID" value="NZ_FTMN01000005.1"/>
</dbReference>
<gene>
    <name evidence="3" type="ORF">SAMN05421647_105278</name>
</gene>
<dbReference type="PANTHER" id="PTHR30466:SF1">
    <property type="entry name" value="FMN REDUCTASE (NADH) RUTF"/>
    <property type="match status" value="1"/>
</dbReference>
<dbReference type="EMBL" id="FTMN01000005">
    <property type="protein sequence ID" value="SIQ51436.1"/>
    <property type="molecule type" value="Genomic_DNA"/>
</dbReference>
<dbReference type="eggNOG" id="COG1853">
    <property type="taxonomic scope" value="Bacteria"/>
</dbReference>
<dbReference type="STRING" id="49186.SAMN05421647_105278"/>
<evidence type="ECO:0000313" key="3">
    <source>
        <dbReference type="EMBL" id="SIQ51436.1"/>
    </source>
</evidence>
<sequence>MNTFDPRELRNAFGSFMTGVTVVTAVSKTGEQVGFTANSFTSVSMDPPLLLVCPANKLSSFDVFEQCEHFAVSILAEEQQHASNTFAGSSGDRFSEVSWTADEFGTPLIDGAVTHFSCSAFQKVPAGDHLLLVGKVEAFATTEKLGLGYAKGGYFSLGMEHKAEEVALQSSAQVGALIECNDKLLVQKTDQGYILPVADMTKGQSSHETLASFVKEIEPESEVGQVFSVYEKATTGGFIAFYRVESAKESDHQQYEYVPFEELADLNFASSDLQSMVGRLVNEKQNGVFRLYFGDETKGDVR</sequence>
<dbReference type="Gene3D" id="2.30.110.10">
    <property type="entry name" value="Electron Transport, Fmn-binding Protein, Chain A"/>
    <property type="match status" value="1"/>
</dbReference>
<dbReference type="PANTHER" id="PTHR30466">
    <property type="entry name" value="FLAVIN REDUCTASE"/>
    <property type="match status" value="1"/>
</dbReference>
<evidence type="ECO:0000256" key="1">
    <source>
        <dbReference type="ARBA" id="ARBA00023002"/>
    </source>
</evidence>